<keyword evidence="1" id="KW-0472">Membrane</keyword>
<dbReference type="InParanoid" id="A0A061E8K6"/>
<keyword evidence="1" id="KW-1133">Transmembrane helix</keyword>
<feature type="transmembrane region" description="Helical" evidence="1">
    <location>
        <begin position="82"/>
        <end position="103"/>
    </location>
</feature>
<reference evidence="2 3" key="1">
    <citation type="journal article" date="2013" name="Genome Biol.">
        <title>The genome sequence of the most widely cultivated cacao type and its use to identify candidate genes regulating pod color.</title>
        <authorList>
            <person name="Motamayor J.C."/>
            <person name="Mockaitis K."/>
            <person name="Schmutz J."/>
            <person name="Haiminen N."/>
            <person name="Iii D.L."/>
            <person name="Cornejo O."/>
            <person name="Findley S.D."/>
            <person name="Zheng P."/>
            <person name="Utro F."/>
            <person name="Royaert S."/>
            <person name="Saski C."/>
            <person name="Jenkins J."/>
            <person name="Podicheti R."/>
            <person name="Zhao M."/>
            <person name="Scheffler B.E."/>
            <person name="Stack J.C."/>
            <person name="Feltus F.A."/>
            <person name="Mustiga G.M."/>
            <person name="Amores F."/>
            <person name="Phillips W."/>
            <person name="Marelli J.P."/>
            <person name="May G.D."/>
            <person name="Shapiro H."/>
            <person name="Ma J."/>
            <person name="Bustamante C.D."/>
            <person name="Schnell R.J."/>
            <person name="Main D."/>
            <person name="Gilbert D."/>
            <person name="Parida L."/>
            <person name="Kuhn D.N."/>
        </authorList>
    </citation>
    <scope>NUCLEOTIDE SEQUENCE [LARGE SCALE GENOMIC DNA]</scope>
    <source>
        <strain evidence="3">cv. Matina 1-6</strain>
    </source>
</reference>
<proteinExistence type="predicted"/>
<dbReference type="EMBL" id="CM001880">
    <property type="protein sequence ID" value="EOY01291.1"/>
    <property type="molecule type" value="Genomic_DNA"/>
</dbReference>
<dbReference type="Proteomes" id="UP000026915">
    <property type="component" value="Chromosome 2"/>
</dbReference>
<keyword evidence="3" id="KW-1185">Reference proteome</keyword>
<evidence type="ECO:0000256" key="1">
    <source>
        <dbReference type="SAM" id="Phobius"/>
    </source>
</evidence>
<gene>
    <name evidence="2" type="ORF">TCM_011230</name>
</gene>
<keyword evidence="1" id="KW-0812">Transmembrane</keyword>
<dbReference type="AlphaFoldDB" id="A0A061E8K6"/>
<evidence type="ECO:0000313" key="3">
    <source>
        <dbReference type="Proteomes" id="UP000026915"/>
    </source>
</evidence>
<dbReference type="HOGENOM" id="CLU_2125559_0_0_1"/>
<evidence type="ECO:0000313" key="2">
    <source>
        <dbReference type="EMBL" id="EOY01291.1"/>
    </source>
</evidence>
<accession>A0A061E8K6</accession>
<name>A0A061E8K6_THECC</name>
<protein>
    <submittedName>
        <fullName evidence="2">Uncharacterized protein</fullName>
    </submittedName>
</protein>
<sequence length="114" mass="12973">MLIETGLLEQSNSGMWGYAERAMGSDDRVWSVKRCPTFGGNYGQCSVLVDMFFFFTDVIRSEPGFENSSTVEFMFLGLVDRLTILLMSAESFVSVWFLARISLFMSSNIFRQMS</sequence>
<dbReference type="Gramene" id="EOY01291">
    <property type="protein sequence ID" value="EOY01291"/>
    <property type="gene ID" value="TCM_011230"/>
</dbReference>
<organism evidence="2 3">
    <name type="scientific">Theobroma cacao</name>
    <name type="common">Cacao</name>
    <name type="synonym">Cocoa</name>
    <dbReference type="NCBI Taxonomy" id="3641"/>
    <lineage>
        <taxon>Eukaryota</taxon>
        <taxon>Viridiplantae</taxon>
        <taxon>Streptophyta</taxon>
        <taxon>Embryophyta</taxon>
        <taxon>Tracheophyta</taxon>
        <taxon>Spermatophyta</taxon>
        <taxon>Magnoliopsida</taxon>
        <taxon>eudicotyledons</taxon>
        <taxon>Gunneridae</taxon>
        <taxon>Pentapetalae</taxon>
        <taxon>rosids</taxon>
        <taxon>malvids</taxon>
        <taxon>Malvales</taxon>
        <taxon>Malvaceae</taxon>
        <taxon>Byttnerioideae</taxon>
        <taxon>Theobroma</taxon>
    </lineage>
</organism>